<name>A0A7T2S9F3_DELAC</name>
<gene>
    <name evidence="2" type="ORF">I6G66_14470</name>
</gene>
<sequence>MTTPSLIQLTLDTLRCTQRDLAAKLGVSPAQVSKWKKGEYMSIEMSQRLRALTGIGDIDPDFILLAGTMEDAKKWQLLIRHLADTAVHSAETGYETVPLTEDIQEDSCPIFFDTLKALQDMGIEIPSQYPEELDINFQNDEQEELIYKNNIVFIINEIFNSLNNVYGFYSAFVSGIIYDEDLDLIDTPVWELENDMLRLAASKIEIDKDLTPEFIRFKWTIETEVAKKLSLLKEYAFKSCIPLKAELLDLAYASHDELGREADAHSLGFTRNKIHPDIYLNELLTGMRVIHQVLPVIMKKLDIYEDFKIDTSELSAER</sequence>
<dbReference type="EMBL" id="CP065668">
    <property type="protein sequence ID" value="QPS11123.1"/>
    <property type="molecule type" value="Genomic_DNA"/>
</dbReference>
<dbReference type="Pfam" id="PF01381">
    <property type="entry name" value="HTH_3"/>
    <property type="match status" value="1"/>
</dbReference>
<dbReference type="InterPro" id="IPR010982">
    <property type="entry name" value="Lambda_DNA-bd_dom_sf"/>
</dbReference>
<dbReference type="OMA" id="AENIPAC"/>
<organism evidence="2 3">
    <name type="scientific">Delftia acidovorans</name>
    <name type="common">Pseudomonas acidovorans</name>
    <name type="synonym">Comamonas acidovorans</name>
    <dbReference type="NCBI Taxonomy" id="80866"/>
    <lineage>
        <taxon>Bacteria</taxon>
        <taxon>Pseudomonadati</taxon>
        <taxon>Pseudomonadota</taxon>
        <taxon>Betaproteobacteria</taxon>
        <taxon>Burkholderiales</taxon>
        <taxon>Comamonadaceae</taxon>
        <taxon>Delftia</taxon>
    </lineage>
</organism>
<evidence type="ECO:0000259" key="1">
    <source>
        <dbReference type="PROSITE" id="PS50943"/>
    </source>
</evidence>
<proteinExistence type="predicted"/>
<reference evidence="2 3" key="1">
    <citation type="submission" date="2020-12" db="EMBL/GenBank/DDBJ databases">
        <title>FDA dAtabase for Regulatory Grade micrObial Sequences (FDA-ARGOS): Supporting development and validation of Infectious Disease Dx tests.</title>
        <authorList>
            <person name="Sproer C."/>
            <person name="Gronow S."/>
            <person name="Severitt S."/>
            <person name="Schroder I."/>
            <person name="Tallon L."/>
            <person name="Sadzewicz L."/>
            <person name="Zhao X."/>
            <person name="Boylan J."/>
            <person name="Ott S."/>
            <person name="Bowen H."/>
            <person name="Vavikolanu K."/>
            <person name="Mehta A."/>
            <person name="Aluvathingal J."/>
            <person name="Nadendla S."/>
            <person name="Lowell S."/>
            <person name="Myers T."/>
            <person name="Yan Y."/>
            <person name="Sichtig H."/>
        </authorList>
    </citation>
    <scope>NUCLEOTIDE SEQUENCE [LARGE SCALE GENOMIC DNA]</scope>
    <source>
        <strain evidence="2 3">FDAARGOS_909</strain>
    </source>
</reference>
<feature type="domain" description="HTH cro/C1-type" evidence="1">
    <location>
        <begin position="17"/>
        <end position="62"/>
    </location>
</feature>
<dbReference type="GeneID" id="24114953"/>
<dbReference type="CDD" id="cd00093">
    <property type="entry name" value="HTH_XRE"/>
    <property type="match status" value="1"/>
</dbReference>
<dbReference type="SUPFAM" id="SSF47413">
    <property type="entry name" value="lambda repressor-like DNA-binding domains"/>
    <property type="match status" value="1"/>
</dbReference>
<dbReference type="GO" id="GO:0003677">
    <property type="term" value="F:DNA binding"/>
    <property type="evidence" value="ECO:0007669"/>
    <property type="project" value="InterPro"/>
</dbReference>
<dbReference type="RefSeq" id="WP_012203626.1">
    <property type="nucleotide sequence ID" value="NZ_CP019171.1"/>
</dbReference>
<dbReference type="AlphaFoldDB" id="A0A7T2S9F3"/>
<protein>
    <submittedName>
        <fullName evidence="2">Helix-turn-helix transcriptional regulator</fullName>
    </submittedName>
</protein>
<dbReference type="PROSITE" id="PS50943">
    <property type="entry name" value="HTH_CROC1"/>
    <property type="match status" value="1"/>
</dbReference>
<dbReference type="Gene3D" id="1.10.260.40">
    <property type="entry name" value="lambda repressor-like DNA-binding domains"/>
    <property type="match status" value="1"/>
</dbReference>
<evidence type="ECO:0000313" key="2">
    <source>
        <dbReference type="EMBL" id="QPS11123.1"/>
    </source>
</evidence>
<accession>A0A7T2S9F3</accession>
<dbReference type="Proteomes" id="UP000594778">
    <property type="component" value="Chromosome"/>
</dbReference>
<evidence type="ECO:0000313" key="3">
    <source>
        <dbReference type="Proteomes" id="UP000594778"/>
    </source>
</evidence>
<dbReference type="InterPro" id="IPR001387">
    <property type="entry name" value="Cro/C1-type_HTH"/>
</dbReference>